<dbReference type="RefSeq" id="WP_219238909.1">
    <property type="nucleotide sequence ID" value="NZ_JAHWZX010000013.1"/>
</dbReference>
<reference evidence="5 6" key="1">
    <citation type="submission" date="2021-07" db="EMBL/GenBank/DDBJ databases">
        <title>Stakelama flava sp. nov., a novel endophytic bacterium isolated from branch of Kandelia candel.</title>
        <authorList>
            <person name="Tuo L."/>
        </authorList>
    </citation>
    <scope>NUCLEOTIDE SEQUENCE [LARGE SCALE GENOMIC DNA]</scope>
    <source>
        <strain evidence="5 6">CBK3Z-3</strain>
    </source>
</reference>
<protein>
    <submittedName>
        <fullName evidence="5">FadR family transcriptional regulator</fullName>
    </submittedName>
</protein>
<keyword evidence="3" id="KW-0804">Transcription</keyword>
<keyword evidence="6" id="KW-1185">Reference proteome</keyword>
<dbReference type="SMART" id="SM00895">
    <property type="entry name" value="FCD"/>
    <property type="match status" value="1"/>
</dbReference>
<keyword evidence="1" id="KW-0805">Transcription regulation</keyword>
<feature type="domain" description="HTH gntR-type" evidence="4">
    <location>
        <begin position="13"/>
        <end position="81"/>
    </location>
</feature>
<gene>
    <name evidence="5" type="ORF">KY084_13015</name>
</gene>
<proteinExistence type="predicted"/>
<dbReference type="PROSITE" id="PS50949">
    <property type="entry name" value="HTH_GNTR"/>
    <property type="match status" value="1"/>
</dbReference>
<accession>A0ABS6XNJ0</accession>
<dbReference type="SMART" id="SM00345">
    <property type="entry name" value="HTH_GNTR"/>
    <property type="match status" value="1"/>
</dbReference>
<evidence type="ECO:0000313" key="6">
    <source>
        <dbReference type="Proteomes" id="UP001197214"/>
    </source>
</evidence>
<name>A0ABS6XNJ0_9SPHN</name>
<keyword evidence="2" id="KW-0238">DNA-binding</keyword>
<dbReference type="Pfam" id="PF07729">
    <property type="entry name" value="FCD"/>
    <property type="match status" value="1"/>
</dbReference>
<dbReference type="EMBL" id="JAHWZX010000013">
    <property type="protein sequence ID" value="MBW4331788.1"/>
    <property type="molecule type" value="Genomic_DNA"/>
</dbReference>
<dbReference type="CDD" id="cd07377">
    <property type="entry name" value="WHTH_GntR"/>
    <property type="match status" value="1"/>
</dbReference>
<dbReference type="Proteomes" id="UP001197214">
    <property type="component" value="Unassembled WGS sequence"/>
</dbReference>
<evidence type="ECO:0000256" key="2">
    <source>
        <dbReference type="ARBA" id="ARBA00023125"/>
    </source>
</evidence>
<dbReference type="PANTHER" id="PTHR43537:SF44">
    <property type="entry name" value="GNTR FAMILY REGULATORY PROTEIN"/>
    <property type="match status" value="1"/>
</dbReference>
<sequence length="245" mass="26695">MSSKFQRYTGATLSSHDQVARALGADIITGVYPPGTKIPPEADILERFGISRTVLREVLKTLTAKGLIVSKTRVGTKVLDEANWNMFDSDVLSWRVASGFNTEFRRDLTEIRLAIEPEAAALAAQRATPEQIALLRKRVEAMRDARDSRMAFAEADLAFHQVIGNASGNSLMRSISGVIETALVASFTMASPVDEDAEHEKSVGLHARIVDAIEAGDCDAARDAMRNTIGHGRQRIDRATDTKGD</sequence>
<evidence type="ECO:0000313" key="5">
    <source>
        <dbReference type="EMBL" id="MBW4331788.1"/>
    </source>
</evidence>
<dbReference type="PANTHER" id="PTHR43537">
    <property type="entry name" value="TRANSCRIPTIONAL REGULATOR, GNTR FAMILY"/>
    <property type="match status" value="1"/>
</dbReference>
<evidence type="ECO:0000256" key="3">
    <source>
        <dbReference type="ARBA" id="ARBA00023163"/>
    </source>
</evidence>
<dbReference type="InterPro" id="IPR000524">
    <property type="entry name" value="Tscrpt_reg_HTH_GntR"/>
</dbReference>
<organism evidence="5 6">
    <name type="scientific">Stakelama flava</name>
    <dbReference type="NCBI Taxonomy" id="2860338"/>
    <lineage>
        <taxon>Bacteria</taxon>
        <taxon>Pseudomonadati</taxon>
        <taxon>Pseudomonadota</taxon>
        <taxon>Alphaproteobacteria</taxon>
        <taxon>Sphingomonadales</taxon>
        <taxon>Sphingomonadaceae</taxon>
        <taxon>Stakelama</taxon>
    </lineage>
</organism>
<comment type="caution">
    <text evidence="5">The sequence shown here is derived from an EMBL/GenBank/DDBJ whole genome shotgun (WGS) entry which is preliminary data.</text>
</comment>
<evidence type="ECO:0000256" key="1">
    <source>
        <dbReference type="ARBA" id="ARBA00023015"/>
    </source>
</evidence>
<evidence type="ECO:0000259" key="4">
    <source>
        <dbReference type="PROSITE" id="PS50949"/>
    </source>
</evidence>
<dbReference type="Pfam" id="PF00392">
    <property type="entry name" value="GntR"/>
    <property type="match status" value="1"/>
</dbReference>
<dbReference type="InterPro" id="IPR011711">
    <property type="entry name" value="GntR_C"/>
</dbReference>